<proteinExistence type="predicted"/>
<feature type="domain" description="Antitoxin Xre/MbcA/ParS-like toxin-binding" evidence="1">
    <location>
        <begin position="78"/>
        <end position="125"/>
    </location>
</feature>
<dbReference type="InterPro" id="IPR024467">
    <property type="entry name" value="Xre/MbcA/ParS-like_toxin-bd"/>
</dbReference>
<protein>
    <submittedName>
        <fullName evidence="3">Toxin-antitoxin system antitoxin component, TIGR02293 family</fullName>
    </submittedName>
</protein>
<keyword evidence="4" id="KW-1185">Reference proteome</keyword>
<evidence type="ECO:0000259" key="1">
    <source>
        <dbReference type="Pfam" id="PF09722"/>
    </source>
</evidence>
<sequence>MGILRDDFQVVYQVDRGVHVNNFDRLLERSGLQKQVLASLMGLDPRTIDNYRKQGRNFGALEGELLLKLERLFDFGADTFEKMEAFKTWIYAPSFAFNNKKPLDFLNTSTGVDLVEQALLRIVHGYVV</sequence>
<reference evidence="3 4" key="1">
    <citation type="submission" date="2016-10" db="EMBL/GenBank/DDBJ databases">
        <authorList>
            <person name="Varghese N."/>
            <person name="Submissions S."/>
        </authorList>
    </citation>
    <scope>NUCLEOTIDE SEQUENCE [LARGE SCALE GENOMIC DNA]</scope>
    <source>
        <strain evidence="3 4">DSM 17997</strain>
    </source>
</reference>
<organism evidence="3 4">
    <name type="scientific">Rhodonellum ikkaensis</name>
    <dbReference type="NCBI Taxonomy" id="336829"/>
    <lineage>
        <taxon>Bacteria</taxon>
        <taxon>Pseudomonadati</taxon>
        <taxon>Bacteroidota</taxon>
        <taxon>Cytophagia</taxon>
        <taxon>Cytophagales</taxon>
        <taxon>Cytophagaceae</taxon>
        <taxon>Rhodonellum</taxon>
    </lineage>
</organism>
<name>A0A1H3QHS7_9BACT</name>
<evidence type="ECO:0000313" key="4">
    <source>
        <dbReference type="Proteomes" id="UP000199663"/>
    </source>
</evidence>
<feature type="domain" description="Antitoxin Xre-like helix-turn-helix" evidence="2">
    <location>
        <begin position="13"/>
        <end position="69"/>
    </location>
</feature>
<dbReference type="Pfam" id="PF09722">
    <property type="entry name" value="Xre_MbcA_ParS_C"/>
    <property type="match status" value="1"/>
</dbReference>
<dbReference type="RefSeq" id="WP_081624984.1">
    <property type="nucleotide sequence ID" value="NZ_FNQC01000006.1"/>
</dbReference>
<evidence type="ECO:0000259" key="2">
    <source>
        <dbReference type="Pfam" id="PF20432"/>
    </source>
</evidence>
<evidence type="ECO:0000313" key="3">
    <source>
        <dbReference type="EMBL" id="SDZ12850.1"/>
    </source>
</evidence>
<accession>A0A1H3QHS7</accession>
<dbReference type="EMBL" id="FNQC01000006">
    <property type="protein sequence ID" value="SDZ12850.1"/>
    <property type="molecule type" value="Genomic_DNA"/>
</dbReference>
<comment type="caution">
    <text evidence="3">The sequence shown here is derived from an EMBL/GenBank/DDBJ whole genome shotgun (WGS) entry which is preliminary data.</text>
</comment>
<dbReference type="Proteomes" id="UP000199663">
    <property type="component" value="Unassembled WGS sequence"/>
</dbReference>
<dbReference type="Pfam" id="PF20432">
    <property type="entry name" value="Xre-like-HTH"/>
    <property type="match status" value="1"/>
</dbReference>
<dbReference type="InterPro" id="IPR046847">
    <property type="entry name" value="Xre-like_HTH"/>
</dbReference>
<gene>
    <name evidence="3" type="ORF">SAMN05444412_10699</name>
</gene>